<protein>
    <submittedName>
        <fullName evidence="1">Uncharacterized protein</fullName>
    </submittedName>
</protein>
<proteinExistence type="predicted"/>
<reference evidence="1" key="2">
    <citation type="journal article" date="2015" name="Data Brief">
        <title>Shoot transcriptome of the giant reed, Arundo donax.</title>
        <authorList>
            <person name="Barrero R.A."/>
            <person name="Guerrero F.D."/>
            <person name="Moolhuijzen P."/>
            <person name="Goolsby J.A."/>
            <person name="Tidwell J."/>
            <person name="Bellgard S.E."/>
            <person name="Bellgard M.I."/>
        </authorList>
    </citation>
    <scope>NUCLEOTIDE SEQUENCE</scope>
    <source>
        <tissue evidence="1">Shoot tissue taken approximately 20 cm above the soil surface</tissue>
    </source>
</reference>
<sequence length="45" mass="5315">MGCTHQHDEKCCYTLSSLCSTIELKVPWWRWQRDMESVGKKGQEV</sequence>
<name>A0A0A8Y5Q6_ARUDO</name>
<dbReference type="EMBL" id="GBRH01276554">
    <property type="protein sequence ID" value="JAD21341.1"/>
    <property type="molecule type" value="Transcribed_RNA"/>
</dbReference>
<evidence type="ECO:0000313" key="1">
    <source>
        <dbReference type="EMBL" id="JAD21341.1"/>
    </source>
</evidence>
<reference evidence="1" key="1">
    <citation type="submission" date="2014-09" db="EMBL/GenBank/DDBJ databases">
        <authorList>
            <person name="Magalhaes I.L.F."/>
            <person name="Oliveira U."/>
            <person name="Santos F.R."/>
            <person name="Vidigal T.H.D.A."/>
            <person name="Brescovit A.D."/>
            <person name="Santos A.J."/>
        </authorList>
    </citation>
    <scope>NUCLEOTIDE SEQUENCE</scope>
    <source>
        <tissue evidence="1">Shoot tissue taken approximately 20 cm above the soil surface</tissue>
    </source>
</reference>
<dbReference type="AlphaFoldDB" id="A0A0A8Y5Q6"/>
<accession>A0A0A8Y5Q6</accession>
<organism evidence="1">
    <name type="scientific">Arundo donax</name>
    <name type="common">Giant reed</name>
    <name type="synonym">Donax arundinaceus</name>
    <dbReference type="NCBI Taxonomy" id="35708"/>
    <lineage>
        <taxon>Eukaryota</taxon>
        <taxon>Viridiplantae</taxon>
        <taxon>Streptophyta</taxon>
        <taxon>Embryophyta</taxon>
        <taxon>Tracheophyta</taxon>
        <taxon>Spermatophyta</taxon>
        <taxon>Magnoliopsida</taxon>
        <taxon>Liliopsida</taxon>
        <taxon>Poales</taxon>
        <taxon>Poaceae</taxon>
        <taxon>PACMAD clade</taxon>
        <taxon>Arundinoideae</taxon>
        <taxon>Arundineae</taxon>
        <taxon>Arundo</taxon>
    </lineage>
</organism>